<reference evidence="2 3" key="1">
    <citation type="submission" date="2017-04" db="EMBL/GenBank/DDBJ databases">
        <title>Draft genome sequence of Marssonina coronaria NL1: causal agent of apple blotch.</title>
        <authorList>
            <person name="Cheng Q."/>
        </authorList>
    </citation>
    <scope>NUCLEOTIDE SEQUENCE [LARGE SCALE GENOMIC DNA]</scope>
    <source>
        <strain evidence="2 3">NL1</strain>
    </source>
</reference>
<feature type="region of interest" description="Disordered" evidence="1">
    <location>
        <begin position="196"/>
        <end position="226"/>
    </location>
</feature>
<accession>A0A218ZC44</accession>
<organism evidence="2 3">
    <name type="scientific">Diplocarpon coronariae</name>
    <dbReference type="NCBI Taxonomy" id="2795749"/>
    <lineage>
        <taxon>Eukaryota</taxon>
        <taxon>Fungi</taxon>
        <taxon>Dikarya</taxon>
        <taxon>Ascomycota</taxon>
        <taxon>Pezizomycotina</taxon>
        <taxon>Leotiomycetes</taxon>
        <taxon>Helotiales</taxon>
        <taxon>Drepanopezizaceae</taxon>
        <taxon>Diplocarpon</taxon>
    </lineage>
</organism>
<evidence type="ECO:0000313" key="3">
    <source>
        <dbReference type="Proteomes" id="UP000242519"/>
    </source>
</evidence>
<dbReference type="InParanoid" id="A0A218ZC44"/>
<dbReference type="AlphaFoldDB" id="A0A218ZC44"/>
<feature type="region of interest" description="Disordered" evidence="1">
    <location>
        <begin position="48"/>
        <end position="76"/>
    </location>
</feature>
<dbReference type="EMBL" id="MZNU01000076">
    <property type="protein sequence ID" value="OWP05312.1"/>
    <property type="molecule type" value="Genomic_DNA"/>
</dbReference>
<dbReference type="Proteomes" id="UP000242519">
    <property type="component" value="Unassembled WGS sequence"/>
</dbReference>
<sequence>MFRGSLKSLSGVPPTVVVRDVIYFQANCPVTTTSPIVLAVPQAPPRNALSEIGADTTPSYEKSGDSTDVSGRRRAHRHFGCPSPSIAVVVAIAVAIDGSRCRCSRSLRNTRRAEKWQPAAQSEWQRGLRWRGISSCPWQPSRRKKQLLGAGAFSEATAGRCSRSAGEGAMYLHLTPRKYRKGSQLKLVIPELYGEYEEGYEEEEEEYEEGYEEYEEEEEEEEEEAE</sequence>
<protein>
    <submittedName>
        <fullName evidence="2">Uncharacterized protein</fullName>
    </submittedName>
</protein>
<keyword evidence="3" id="KW-1185">Reference proteome</keyword>
<gene>
    <name evidence="2" type="ORF">B2J93_8054</name>
</gene>
<name>A0A218ZC44_9HELO</name>
<proteinExistence type="predicted"/>
<evidence type="ECO:0000313" key="2">
    <source>
        <dbReference type="EMBL" id="OWP05312.1"/>
    </source>
</evidence>
<evidence type="ECO:0000256" key="1">
    <source>
        <dbReference type="SAM" id="MobiDB-lite"/>
    </source>
</evidence>
<comment type="caution">
    <text evidence="2">The sequence shown here is derived from an EMBL/GenBank/DDBJ whole genome shotgun (WGS) entry which is preliminary data.</text>
</comment>